<dbReference type="Proteomes" id="UP001060085">
    <property type="component" value="Linkage Group LG03"/>
</dbReference>
<reference evidence="2" key="1">
    <citation type="journal article" date="2023" name="Nat. Plants">
        <title>Single-cell RNA sequencing provides a high-resolution roadmap for understanding the multicellular compartmentation of specialized metabolism.</title>
        <authorList>
            <person name="Sun S."/>
            <person name="Shen X."/>
            <person name="Li Y."/>
            <person name="Li Y."/>
            <person name="Wang S."/>
            <person name="Li R."/>
            <person name="Zhang H."/>
            <person name="Shen G."/>
            <person name="Guo B."/>
            <person name="Wei J."/>
            <person name="Xu J."/>
            <person name="St-Pierre B."/>
            <person name="Chen S."/>
            <person name="Sun C."/>
        </authorList>
    </citation>
    <scope>NUCLEOTIDE SEQUENCE [LARGE SCALE GENOMIC DNA]</scope>
</reference>
<evidence type="ECO:0000313" key="1">
    <source>
        <dbReference type="EMBL" id="KAI5672481.1"/>
    </source>
</evidence>
<organism evidence="1 2">
    <name type="scientific">Catharanthus roseus</name>
    <name type="common">Madagascar periwinkle</name>
    <name type="synonym">Vinca rosea</name>
    <dbReference type="NCBI Taxonomy" id="4058"/>
    <lineage>
        <taxon>Eukaryota</taxon>
        <taxon>Viridiplantae</taxon>
        <taxon>Streptophyta</taxon>
        <taxon>Embryophyta</taxon>
        <taxon>Tracheophyta</taxon>
        <taxon>Spermatophyta</taxon>
        <taxon>Magnoliopsida</taxon>
        <taxon>eudicotyledons</taxon>
        <taxon>Gunneridae</taxon>
        <taxon>Pentapetalae</taxon>
        <taxon>asterids</taxon>
        <taxon>lamiids</taxon>
        <taxon>Gentianales</taxon>
        <taxon>Apocynaceae</taxon>
        <taxon>Rauvolfioideae</taxon>
        <taxon>Vinceae</taxon>
        <taxon>Catharanthinae</taxon>
        <taxon>Catharanthus</taxon>
    </lineage>
</organism>
<dbReference type="EMBL" id="CM044703">
    <property type="protein sequence ID" value="KAI5672481.1"/>
    <property type="molecule type" value="Genomic_DNA"/>
</dbReference>
<keyword evidence="2" id="KW-1185">Reference proteome</keyword>
<gene>
    <name evidence="1" type="ORF">M9H77_12845</name>
</gene>
<name>A0ACC0BII4_CATRO</name>
<comment type="caution">
    <text evidence="1">The sequence shown here is derived from an EMBL/GenBank/DDBJ whole genome shotgun (WGS) entry which is preliminary data.</text>
</comment>
<proteinExistence type="predicted"/>
<accession>A0ACC0BII4</accession>
<protein>
    <submittedName>
        <fullName evidence="1">Uncharacterized protein</fullName>
    </submittedName>
</protein>
<sequence length="175" mass="19247">MSASPIFQSQEAHQVITHHWDIGPKKKKIKVKAKGPTINMNYFTPIVELHEVPRINDEAEVTRLNGEDVQKGTKEKGKTSLLGINQKKEMTRIKVSLFTPQSEIVHTNAVATSDANGGTMSEAPIRAPFISHEQYNHLLTLLQNVPSHTAAGGSNDIVAGQATILHVDFDHTHAM</sequence>
<evidence type="ECO:0000313" key="2">
    <source>
        <dbReference type="Proteomes" id="UP001060085"/>
    </source>
</evidence>